<dbReference type="EMBL" id="JAGXEW010000009">
    <property type="protein sequence ID" value="KAK1168316.1"/>
    <property type="molecule type" value="Genomic_DNA"/>
</dbReference>
<evidence type="ECO:0000313" key="3">
    <source>
        <dbReference type="EMBL" id="KAK1169350.1"/>
    </source>
</evidence>
<feature type="region of interest" description="Disordered" evidence="1">
    <location>
        <begin position="50"/>
        <end position="141"/>
    </location>
</feature>
<accession>A0AAD8G596</accession>
<keyword evidence="4" id="KW-1185">Reference proteome</keyword>
<dbReference type="PANTHER" id="PTHR34769">
    <property type="entry name" value="RCG42593, ISOFORM CRA_A"/>
    <property type="match status" value="1"/>
</dbReference>
<evidence type="ECO:0000313" key="4">
    <source>
        <dbReference type="Proteomes" id="UP001230051"/>
    </source>
</evidence>
<proteinExistence type="predicted"/>
<dbReference type="PANTHER" id="PTHR34769:SF1">
    <property type="entry name" value="RNA POLYMERASE I AND III SUBUNIT D"/>
    <property type="match status" value="1"/>
</dbReference>
<dbReference type="Proteomes" id="UP001230051">
    <property type="component" value="Unassembled WGS sequence"/>
</dbReference>
<evidence type="ECO:0000256" key="1">
    <source>
        <dbReference type="SAM" id="MobiDB-lite"/>
    </source>
</evidence>
<feature type="compositionally biased region" description="Basic and acidic residues" evidence="1">
    <location>
        <begin position="92"/>
        <end position="128"/>
    </location>
</feature>
<protein>
    <submittedName>
        <fullName evidence="3">Protein POLR1D-like</fullName>
    </submittedName>
</protein>
<comment type="caution">
    <text evidence="3">The sequence shown here is derived from an EMBL/GenBank/DDBJ whole genome shotgun (WGS) entry which is preliminary data.</text>
</comment>
<gene>
    <name evidence="3" type="primary">POLR1D</name>
    <name evidence="2" type="ORF">AOXY_G11222</name>
    <name evidence="3" type="ORF">AOXY_G8122</name>
</gene>
<name>A0AAD8G596_ACIOX</name>
<evidence type="ECO:0000313" key="2">
    <source>
        <dbReference type="EMBL" id="KAK1168316.1"/>
    </source>
</evidence>
<dbReference type="InterPro" id="IPR038948">
    <property type="entry name" value="POLR1D-like"/>
</dbReference>
<organism evidence="3 4">
    <name type="scientific">Acipenser oxyrinchus oxyrinchus</name>
    <dbReference type="NCBI Taxonomy" id="40147"/>
    <lineage>
        <taxon>Eukaryota</taxon>
        <taxon>Metazoa</taxon>
        <taxon>Chordata</taxon>
        <taxon>Craniata</taxon>
        <taxon>Vertebrata</taxon>
        <taxon>Euteleostomi</taxon>
        <taxon>Actinopterygii</taxon>
        <taxon>Chondrostei</taxon>
        <taxon>Acipenseriformes</taxon>
        <taxon>Acipenseridae</taxon>
        <taxon>Acipenser</taxon>
    </lineage>
</organism>
<dbReference type="EMBL" id="JAGXEW010000007">
    <property type="protein sequence ID" value="KAK1169350.1"/>
    <property type="molecule type" value="Genomic_DNA"/>
</dbReference>
<dbReference type="AlphaFoldDB" id="A0AAD8G596"/>
<reference evidence="3" key="1">
    <citation type="submission" date="2022-02" db="EMBL/GenBank/DDBJ databases">
        <title>Atlantic sturgeon de novo genome assembly.</title>
        <authorList>
            <person name="Stock M."/>
            <person name="Klopp C."/>
            <person name="Guiguen Y."/>
            <person name="Cabau C."/>
            <person name="Parinello H."/>
            <person name="Santidrian Yebra-Pimentel E."/>
            <person name="Kuhl H."/>
            <person name="Dirks R.P."/>
            <person name="Guessner J."/>
            <person name="Wuertz S."/>
            <person name="Du K."/>
            <person name="Schartl M."/>
        </authorList>
    </citation>
    <scope>NUCLEOTIDE SEQUENCE</scope>
    <source>
        <strain evidence="3">STURGEONOMICS-FGT-2020</strain>
        <tissue evidence="3">Whole blood</tissue>
    </source>
</reference>
<feature type="region of interest" description="Disordered" evidence="1">
    <location>
        <begin position="18"/>
        <end position="37"/>
    </location>
</feature>
<feature type="compositionally biased region" description="Basic residues" evidence="1">
    <location>
        <begin position="77"/>
        <end position="91"/>
    </location>
</feature>
<sequence length="141" mass="16136">MADEQELEKKAVEELLKEAKRGKVRAETMGPAGWVKCPLRSTNKRFLLNTLRNTFPSRGLGKGKGTGGRNERDSPRSHHTKDRSRKQSHHPYKQEPHSGRERNSSPVRNKESSSDLHRQGSPPRRRDSPALQESSSHWEKH</sequence>